<dbReference type="InterPro" id="IPR050368">
    <property type="entry name" value="ClC-type_chloride_channel"/>
</dbReference>
<feature type="transmembrane region" description="Helical" evidence="10">
    <location>
        <begin position="202"/>
        <end position="220"/>
    </location>
</feature>
<accession>A0A843Z0K2</accession>
<organism evidence="11 12">
    <name type="scientific">Leuconostoc mesenteroides</name>
    <dbReference type="NCBI Taxonomy" id="1245"/>
    <lineage>
        <taxon>Bacteria</taxon>
        <taxon>Bacillati</taxon>
        <taxon>Bacillota</taxon>
        <taxon>Bacilli</taxon>
        <taxon>Lactobacillales</taxon>
        <taxon>Lactobacillaceae</taxon>
        <taxon>Leuconostoc</taxon>
    </lineage>
</organism>
<feature type="transmembrane region" description="Helical" evidence="10">
    <location>
        <begin position="166"/>
        <end position="190"/>
    </location>
</feature>
<evidence type="ECO:0000256" key="7">
    <source>
        <dbReference type="ARBA" id="ARBA00023173"/>
    </source>
</evidence>
<protein>
    <submittedName>
        <fullName evidence="11">Chloride channel protein</fullName>
    </submittedName>
</protein>
<dbReference type="Proteomes" id="UP000469952">
    <property type="component" value="Unassembled WGS sequence"/>
</dbReference>
<proteinExistence type="predicted"/>
<evidence type="ECO:0000313" key="12">
    <source>
        <dbReference type="Proteomes" id="UP000469952"/>
    </source>
</evidence>
<dbReference type="Pfam" id="PF00654">
    <property type="entry name" value="Voltage_CLC"/>
    <property type="match status" value="1"/>
</dbReference>
<keyword evidence="2" id="KW-0813">Transport</keyword>
<keyword evidence="8" id="KW-0868">Chloride</keyword>
<feature type="transmembrane region" description="Helical" evidence="10">
    <location>
        <begin position="232"/>
        <end position="252"/>
    </location>
</feature>
<dbReference type="GO" id="GO:0034707">
    <property type="term" value="C:chloride channel complex"/>
    <property type="evidence" value="ECO:0007669"/>
    <property type="project" value="UniProtKB-KW"/>
</dbReference>
<keyword evidence="9" id="KW-0407">Ion channel</keyword>
<evidence type="ECO:0000256" key="3">
    <source>
        <dbReference type="ARBA" id="ARBA00022692"/>
    </source>
</evidence>
<dbReference type="PANTHER" id="PTHR43427:SF6">
    <property type="entry name" value="CHLORIDE CHANNEL PROTEIN CLC-E"/>
    <property type="match status" value="1"/>
</dbReference>
<dbReference type="RefSeq" id="WP_153245353.1">
    <property type="nucleotide sequence ID" value="NZ_WIPA01000001.1"/>
</dbReference>
<dbReference type="EMBL" id="WIPA01000001">
    <property type="protein sequence ID" value="MQR25998.1"/>
    <property type="molecule type" value="Genomic_DNA"/>
</dbReference>
<dbReference type="AlphaFoldDB" id="A0A843Z0K2"/>
<keyword evidence="3 10" id="KW-0812">Transmembrane</keyword>
<dbReference type="CDD" id="cd01033">
    <property type="entry name" value="ClC_like"/>
    <property type="match status" value="1"/>
</dbReference>
<evidence type="ECO:0000256" key="5">
    <source>
        <dbReference type="ARBA" id="ARBA00023065"/>
    </source>
</evidence>
<dbReference type="SUPFAM" id="SSF81340">
    <property type="entry name" value="Clc chloride channel"/>
    <property type="match status" value="1"/>
</dbReference>
<evidence type="ECO:0000313" key="11">
    <source>
        <dbReference type="EMBL" id="MQR25998.1"/>
    </source>
</evidence>
<evidence type="ECO:0000256" key="4">
    <source>
        <dbReference type="ARBA" id="ARBA00022989"/>
    </source>
</evidence>
<sequence>MKNTLQKNNVKSDQSKHQLMVLIGGTVLIGIVVGLSSLFLGLLLEYVEQLFLNYEETVWQPAPTGTIPVRRLFSVLIGGVIAAVIWWFLRTKTKPTVGITKALSGEKMPFWQTILHVMTQIFYVGTGGSVGRELAPREAGAMLAQKVGSAFEKFSLPQLSSDDRKLLIASAAGAGFAGIYIAPITGMFFCTEILLKKMTVRTVAVSLSMSTIAMLIGSIAKGFKPYYLVGDAKLSVATLLVVLVIAPLCGIAGSLFRKLCQWAEKNQTRKNNILWQLPMMGLTTGLISIIFPEVMGNGRSLAQLAINSEGFLSVSLLLLGALTKMVVTVLTIRFGAAGGTLTPAIAIGAVLGAFIGSFLLYLVPGIPMWEVAILGAATLLAASQQAPLMALFMIFEICHLNYAMLLPLGLGVLISIVISRKVLSQFN</sequence>
<evidence type="ECO:0000256" key="8">
    <source>
        <dbReference type="ARBA" id="ARBA00023214"/>
    </source>
</evidence>
<evidence type="ECO:0000256" key="1">
    <source>
        <dbReference type="ARBA" id="ARBA00004141"/>
    </source>
</evidence>
<feature type="transmembrane region" description="Helical" evidence="10">
    <location>
        <begin position="372"/>
        <end position="395"/>
    </location>
</feature>
<dbReference type="PANTHER" id="PTHR43427">
    <property type="entry name" value="CHLORIDE CHANNEL PROTEIN CLC-E"/>
    <property type="match status" value="1"/>
</dbReference>
<keyword evidence="6 10" id="KW-0472">Membrane</keyword>
<feature type="transmembrane region" description="Helical" evidence="10">
    <location>
        <begin position="21"/>
        <end position="44"/>
    </location>
</feature>
<keyword evidence="7" id="KW-0869">Chloride channel</keyword>
<comment type="caution">
    <text evidence="11">The sequence shown here is derived from an EMBL/GenBank/DDBJ whole genome shotgun (WGS) entry which is preliminary data.</text>
</comment>
<evidence type="ECO:0000256" key="10">
    <source>
        <dbReference type="SAM" id="Phobius"/>
    </source>
</evidence>
<feature type="transmembrane region" description="Helical" evidence="10">
    <location>
        <begin position="273"/>
        <end position="291"/>
    </location>
</feature>
<dbReference type="PRINTS" id="PR00762">
    <property type="entry name" value="CLCHANNEL"/>
</dbReference>
<feature type="transmembrane region" description="Helical" evidence="10">
    <location>
        <begin position="344"/>
        <end position="366"/>
    </location>
</feature>
<comment type="subcellular location">
    <subcellularLocation>
        <location evidence="1">Membrane</location>
        <topology evidence="1">Multi-pass membrane protein</topology>
    </subcellularLocation>
</comment>
<feature type="transmembrane region" description="Helical" evidence="10">
    <location>
        <begin position="402"/>
        <end position="423"/>
    </location>
</feature>
<dbReference type="InterPro" id="IPR014743">
    <property type="entry name" value="Cl-channel_core"/>
</dbReference>
<evidence type="ECO:0000256" key="2">
    <source>
        <dbReference type="ARBA" id="ARBA00022448"/>
    </source>
</evidence>
<dbReference type="Gene3D" id="1.10.3080.10">
    <property type="entry name" value="Clc chloride channel"/>
    <property type="match status" value="1"/>
</dbReference>
<feature type="transmembrane region" description="Helical" evidence="10">
    <location>
        <begin position="311"/>
        <end position="332"/>
    </location>
</feature>
<keyword evidence="5" id="KW-0406">Ion transport</keyword>
<dbReference type="InterPro" id="IPR001807">
    <property type="entry name" value="ClC"/>
</dbReference>
<name>A0A843Z0K2_LEUME</name>
<gene>
    <name evidence="11" type="ORF">GFV13_01615</name>
</gene>
<reference evidence="11 12" key="1">
    <citation type="submission" date="2019-10" db="EMBL/GenBank/DDBJ databases">
        <title>WGS of Leuconostoc mesenteroides.</title>
        <authorList>
            <person name="Melo Bolivar J."/>
            <person name="Marino-Ramirez L."/>
            <person name="Villamil Diaz L.M."/>
        </authorList>
    </citation>
    <scope>NUCLEOTIDE SEQUENCE [LARGE SCALE GENOMIC DNA]</scope>
    <source>
        <strain evidence="11 12">M11</strain>
    </source>
</reference>
<evidence type="ECO:0000256" key="9">
    <source>
        <dbReference type="ARBA" id="ARBA00023303"/>
    </source>
</evidence>
<keyword evidence="4 10" id="KW-1133">Transmembrane helix</keyword>
<feature type="transmembrane region" description="Helical" evidence="10">
    <location>
        <begin position="72"/>
        <end position="89"/>
    </location>
</feature>
<evidence type="ECO:0000256" key="6">
    <source>
        <dbReference type="ARBA" id="ARBA00023136"/>
    </source>
</evidence>
<feature type="transmembrane region" description="Helical" evidence="10">
    <location>
        <begin position="110"/>
        <end position="130"/>
    </location>
</feature>
<dbReference type="GO" id="GO:0005254">
    <property type="term" value="F:chloride channel activity"/>
    <property type="evidence" value="ECO:0007669"/>
    <property type="project" value="UniProtKB-KW"/>
</dbReference>